<feature type="region of interest" description="Disordered" evidence="7">
    <location>
        <begin position="1"/>
        <end position="235"/>
    </location>
</feature>
<feature type="compositionally biased region" description="Basic and acidic residues" evidence="7">
    <location>
        <begin position="73"/>
        <end position="83"/>
    </location>
</feature>
<keyword evidence="10" id="KW-1185">Reference proteome</keyword>
<name>A0A9P6EYD9_9FUNG</name>
<dbReference type="PROSITE" id="PS50071">
    <property type="entry name" value="HOMEOBOX_2"/>
    <property type="match status" value="1"/>
</dbReference>
<evidence type="ECO:0000256" key="3">
    <source>
        <dbReference type="ARBA" id="ARBA00023155"/>
    </source>
</evidence>
<feature type="compositionally biased region" description="Low complexity" evidence="7">
    <location>
        <begin position="608"/>
        <end position="622"/>
    </location>
</feature>
<evidence type="ECO:0000259" key="8">
    <source>
        <dbReference type="PROSITE" id="PS50071"/>
    </source>
</evidence>
<dbReference type="EMBL" id="JAAAXW010000352">
    <property type="protein sequence ID" value="KAF9537901.1"/>
    <property type="molecule type" value="Genomic_DNA"/>
</dbReference>
<feature type="compositionally biased region" description="Polar residues" evidence="7">
    <location>
        <begin position="1"/>
        <end position="11"/>
    </location>
</feature>
<gene>
    <name evidence="9" type="ORF">EC957_007527</name>
</gene>
<feature type="compositionally biased region" description="Polar residues" evidence="7">
    <location>
        <begin position="215"/>
        <end position="231"/>
    </location>
</feature>
<dbReference type="Pfam" id="PF00046">
    <property type="entry name" value="Homeodomain"/>
    <property type="match status" value="1"/>
</dbReference>
<evidence type="ECO:0000256" key="5">
    <source>
        <dbReference type="PROSITE-ProRule" id="PRU00108"/>
    </source>
</evidence>
<reference evidence="9" key="1">
    <citation type="journal article" date="2020" name="Fungal Divers.">
        <title>Resolving the Mortierellaceae phylogeny through synthesis of multi-gene phylogenetics and phylogenomics.</title>
        <authorList>
            <person name="Vandepol N."/>
            <person name="Liber J."/>
            <person name="Desiro A."/>
            <person name="Na H."/>
            <person name="Kennedy M."/>
            <person name="Barry K."/>
            <person name="Grigoriev I.V."/>
            <person name="Miller A.N."/>
            <person name="O'Donnell K."/>
            <person name="Stajich J.E."/>
            <person name="Bonito G."/>
        </authorList>
    </citation>
    <scope>NUCLEOTIDE SEQUENCE</scope>
    <source>
        <strain evidence="9">NRRL 2591</strain>
    </source>
</reference>
<evidence type="ECO:0000256" key="6">
    <source>
        <dbReference type="RuleBase" id="RU000682"/>
    </source>
</evidence>
<feature type="region of interest" description="Disordered" evidence="7">
    <location>
        <begin position="263"/>
        <end position="349"/>
    </location>
</feature>
<dbReference type="PROSITE" id="PS00027">
    <property type="entry name" value="HOMEOBOX_1"/>
    <property type="match status" value="1"/>
</dbReference>
<feature type="compositionally biased region" description="Acidic residues" evidence="7">
    <location>
        <begin position="85"/>
        <end position="94"/>
    </location>
</feature>
<feature type="DNA-binding region" description="Homeobox" evidence="5">
    <location>
        <begin position="657"/>
        <end position="716"/>
    </location>
</feature>
<comment type="caution">
    <text evidence="9">The sequence shown here is derived from an EMBL/GenBank/DDBJ whole genome shotgun (WGS) entry which is preliminary data.</text>
</comment>
<feature type="compositionally biased region" description="Polar residues" evidence="7">
    <location>
        <begin position="97"/>
        <end position="134"/>
    </location>
</feature>
<feature type="compositionally biased region" description="Basic and acidic residues" evidence="7">
    <location>
        <begin position="149"/>
        <end position="172"/>
    </location>
</feature>
<dbReference type="PANTHER" id="PTHR24324:SF5">
    <property type="entry name" value="HEMATOPOIETICALLY-EXPRESSED HOMEOBOX PROTEIN HHEX"/>
    <property type="match status" value="1"/>
</dbReference>
<feature type="compositionally biased region" description="Basic and acidic residues" evidence="7">
    <location>
        <begin position="306"/>
        <end position="319"/>
    </location>
</feature>
<dbReference type="Gene3D" id="1.10.10.60">
    <property type="entry name" value="Homeodomain-like"/>
    <property type="match status" value="1"/>
</dbReference>
<accession>A0A9P6EYD9</accession>
<dbReference type="Proteomes" id="UP000723463">
    <property type="component" value="Unassembled WGS sequence"/>
</dbReference>
<dbReference type="PANTHER" id="PTHR24324">
    <property type="entry name" value="HOMEOBOX PROTEIN HHEX"/>
    <property type="match status" value="1"/>
</dbReference>
<feature type="region of interest" description="Disordered" evidence="7">
    <location>
        <begin position="410"/>
        <end position="662"/>
    </location>
</feature>
<feature type="compositionally biased region" description="Polar residues" evidence="7">
    <location>
        <begin position="769"/>
        <end position="784"/>
    </location>
</feature>
<dbReference type="InterPro" id="IPR017970">
    <property type="entry name" value="Homeobox_CS"/>
</dbReference>
<feature type="compositionally biased region" description="Polar residues" evidence="7">
    <location>
        <begin position="59"/>
        <end position="72"/>
    </location>
</feature>
<dbReference type="GO" id="GO:0000978">
    <property type="term" value="F:RNA polymerase II cis-regulatory region sequence-specific DNA binding"/>
    <property type="evidence" value="ECO:0007669"/>
    <property type="project" value="TreeGrafter"/>
</dbReference>
<feature type="compositionally biased region" description="Polar residues" evidence="7">
    <location>
        <begin position="279"/>
        <end position="293"/>
    </location>
</feature>
<dbReference type="SMART" id="SM00389">
    <property type="entry name" value="HOX"/>
    <property type="match status" value="1"/>
</dbReference>
<feature type="domain" description="Homeobox" evidence="8">
    <location>
        <begin position="655"/>
        <end position="715"/>
    </location>
</feature>
<dbReference type="AlphaFoldDB" id="A0A9P6EYD9"/>
<evidence type="ECO:0000256" key="4">
    <source>
        <dbReference type="ARBA" id="ARBA00023242"/>
    </source>
</evidence>
<comment type="subcellular location">
    <subcellularLocation>
        <location evidence="1 5 6">Nucleus</location>
    </subcellularLocation>
</comment>
<keyword evidence="2 5" id="KW-0238">DNA-binding</keyword>
<evidence type="ECO:0000256" key="2">
    <source>
        <dbReference type="ARBA" id="ARBA00023125"/>
    </source>
</evidence>
<dbReference type="InterPro" id="IPR001356">
    <property type="entry name" value="HD"/>
</dbReference>
<evidence type="ECO:0000313" key="9">
    <source>
        <dbReference type="EMBL" id="KAF9537901.1"/>
    </source>
</evidence>
<protein>
    <recommendedName>
        <fullName evidence="8">Homeobox domain-containing protein</fullName>
    </recommendedName>
</protein>
<evidence type="ECO:0000256" key="1">
    <source>
        <dbReference type="ARBA" id="ARBA00004123"/>
    </source>
</evidence>
<evidence type="ECO:0000313" key="10">
    <source>
        <dbReference type="Proteomes" id="UP000723463"/>
    </source>
</evidence>
<feature type="compositionally biased region" description="Polar residues" evidence="7">
    <location>
        <begin position="418"/>
        <end position="435"/>
    </location>
</feature>
<evidence type="ECO:0000256" key="7">
    <source>
        <dbReference type="SAM" id="MobiDB-lite"/>
    </source>
</evidence>
<dbReference type="CDD" id="cd00086">
    <property type="entry name" value="homeodomain"/>
    <property type="match status" value="1"/>
</dbReference>
<proteinExistence type="predicted"/>
<keyword evidence="4 5" id="KW-0539">Nucleus</keyword>
<dbReference type="GO" id="GO:0005634">
    <property type="term" value="C:nucleus"/>
    <property type="evidence" value="ECO:0007669"/>
    <property type="project" value="UniProtKB-SubCell"/>
</dbReference>
<feature type="region of interest" description="Disordered" evidence="7">
    <location>
        <begin position="764"/>
        <end position="809"/>
    </location>
</feature>
<dbReference type="GO" id="GO:0000981">
    <property type="term" value="F:DNA-binding transcription factor activity, RNA polymerase II-specific"/>
    <property type="evidence" value="ECO:0007669"/>
    <property type="project" value="InterPro"/>
</dbReference>
<dbReference type="GO" id="GO:0030154">
    <property type="term" value="P:cell differentiation"/>
    <property type="evidence" value="ECO:0007669"/>
    <property type="project" value="TreeGrafter"/>
</dbReference>
<feature type="compositionally biased region" description="Polar residues" evidence="7">
    <location>
        <begin position="518"/>
        <end position="531"/>
    </location>
</feature>
<dbReference type="InterPro" id="IPR051000">
    <property type="entry name" value="Homeobox_DNA-bind_prot"/>
</dbReference>
<keyword evidence="3 5" id="KW-0371">Homeobox</keyword>
<feature type="compositionally biased region" description="Basic and acidic residues" evidence="7">
    <location>
        <begin position="47"/>
        <end position="58"/>
    </location>
</feature>
<dbReference type="SUPFAM" id="SSF46689">
    <property type="entry name" value="Homeodomain-like"/>
    <property type="match status" value="1"/>
</dbReference>
<dbReference type="InterPro" id="IPR009057">
    <property type="entry name" value="Homeodomain-like_sf"/>
</dbReference>
<sequence>MSGPHHQSTATGPEHKEHHGTSRIHISHLLCSIEPTELTESAPWDSPRTETLHLDDPSQQRNQPRTLQQSADINRKPEHHQQQDSDSDSDTEDQYDNRSFTSPLSTFNKTPVESSPVNHLTKNFSYSSSLTSPSGRAGYAYPHTTSPRHPMDVHDRRDSGLGRRELDNRESTHSAYSHPYKALGREPLSRSIIPERGPPTSPPSTMADPGYFASRPTSSGQRSASLSTNLYHDQLYPHEVEQQQQQRRTDRSKSDYALHQQNYGPYLDASPTMPPAALFSSSRPPVYPQHSNELSTPPPSLPKSSYLREHVTSPEDHSRPPYLNAHPSYRSIQNDPRRPSQGIMLPPPDAMLSLETKKSVRIYGRDAADGPGLSTLSSFTPKPSYDTAEQTRIDYVRRPSTQNVTKGFEHYAEERRASSATSYSHDNQSRYQSSAMDRPSYDYTPYDSRRPSAAVPPPPAPQPRSSDRSGHSPRMDIQPPSWYQQYANAVPHKSQPRPSFAQEDTSLYSSRDRRESGAGSSMDIQPPSWYQQYAHAVPPKPQPRTPHMQEDSSMYSPRDRRELGVGPLPPHRAHSDSWSPKSVLPLTPPTAESDLRRMSSSVGGDGYGHSSSKPGPKSSAHSVHPFDLPVDNPASPSKANKREREQEDDQAMPEDGVKAKRKRANAEQLSVLNAAFERSYFPSTEERLRLSKQTKMCPRTVQIWFQNKRQSVKARTDAMDVALASTLAGRRRASQAVDRPSMEERRLDARRQSRGGMGEMMIGGHHRQTSSPLSQSTTNTNIVTPIQHGEKRRRSGPLTPADQDATVDSLQIQLDGRSVDYFSRKRRATIAKMEQNQSP</sequence>
<organism evidence="9 10">
    <name type="scientific">Mortierella hygrophila</name>
    <dbReference type="NCBI Taxonomy" id="979708"/>
    <lineage>
        <taxon>Eukaryota</taxon>
        <taxon>Fungi</taxon>
        <taxon>Fungi incertae sedis</taxon>
        <taxon>Mucoromycota</taxon>
        <taxon>Mortierellomycotina</taxon>
        <taxon>Mortierellomycetes</taxon>
        <taxon>Mortierellales</taxon>
        <taxon>Mortierellaceae</taxon>
        <taxon>Mortierella</taxon>
    </lineage>
</organism>
<feature type="compositionally biased region" description="Basic and acidic residues" evidence="7">
    <location>
        <begin position="465"/>
        <end position="474"/>
    </location>
</feature>
<feature type="region of interest" description="Disordered" evidence="7">
    <location>
        <begin position="365"/>
        <end position="390"/>
    </location>
</feature>